<sequence>MDVSKLTPRFPATLRFFNNPATSFLQSDVLVYAALDAFYPLLLFLAFGCYGFVPEAYNTPPLFPLDSLDAAEIDHLAEMLIVAFHNVVLMDVLPTHAVDKIYLTISQIALPAIMNGAQWFSQPQNIDAHDTPQASHHPKSTEKEEEEKR</sequence>
<feature type="transmembrane region" description="Helical" evidence="2">
    <location>
        <begin position="29"/>
        <end position="53"/>
    </location>
</feature>
<dbReference type="Proteomes" id="UP000887565">
    <property type="component" value="Unplaced"/>
</dbReference>
<evidence type="ECO:0000313" key="3">
    <source>
        <dbReference type="Proteomes" id="UP000887565"/>
    </source>
</evidence>
<organism evidence="3 4">
    <name type="scientific">Romanomermis culicivorax</name>
    <name type="common">Nematode worm</name>
    <dbReference type="NCBI Taxonomy" id="13658"/>
    <lineage>
        <taxon>Eukaryota</taxon>
        <taxon>Metazoa</taxon>
        <taxon>Ecdysozoa</taxon>
        <taxon>Nematoda</taxon>
        <taxon>Enoplea</taxon>
        <taxon>Dorylaimia</taxon>
        <taxon>Mermithida</taxon>
        <taxon>Mermithoidea</taxon>
        <taxon>Mermithidae</taxon>
        <taxon>Romanomermis</taxon>
    </lineage>
</organism>
<proteinExistence type="predicted"/>
<keyword evidence="2" id="KW-0472">Membrane</keyword>
<reference evidence="4" key="1">
    <citation type="submission" date="2022-11" db="UniProtKB">
        <authorList>
            <consortium name="WormBaseParasite"/>
        </authorList>
    </citation>
    <scope>IDENTIFICATION</scope>
</reference>
<feature type="region of interest" description="Disordered" evidence="1">
    <location>
        <begin position="125"/>
        <end position="149"/>
    </location>
</feature>
<evidence type="ECO:0000256" key="1">
    <source>
        <dbReference type="SAM" id="MobiDB-lite"/>
    </source>
</evidence>
<accession>A0A915LCT8</accession>
<evidence type="ECO:0000313" key="4">
    <source>
        <dbReference type="WBParaSite" id="nRc.2.0.1.t48153-RA"/>
    </source>
</evidence>
<evidence type="ECO:0000256" key="2">
    <source>
        <dbReference type="SAM" id="Phobius"/>
    </source>
</evidence>
<feature type="compositionally biased region" description="Basic and acidic residues" evidence="1">
    <location>
        <begin position="139"/>
        <end position="149"/>
    </location>
</feature>
<protein>
    <submittedName>
        <fullName evidence="4">Uncharacterized protein</fullName>
    </submittedName>
</protein>
<keyword evidence="2" id="KW-1133">Transmembrane helix</keyword>
<keyword evidence="3" id="KW-1185">Reference proteome</keyword>
<name>A0A915LCT8_ROMCU</name>
<dbReference type="WBParaSite" id="nRc.2.0.1.t48153-RA">
    <property type="protein sequence ID" value="nRc.2.0.1.t48153-RA"/>
    <property type="gene ID" value="nRc.2.0.1.g48153"/>
</dbReference>
<keyword evidence="2" id="KW-0812">Transmembrane</keyword>
<dbReference type="AlphaFoldDB" id="A0A915LCT8"/>